<protein>
    <recommendedName>
        <fullName evidence="2">DNA polymerase III subunit delta</fullName>
        <ecNumber evidence="1">2.7.7.7</ecNumber>
    </recommendedName>
</protein>
<comment type="catalytic activity">
    <reaction evidence="8">
        <text>DNA(n) + a 2'-deoxyribonucleoside 5'-triphosphate = DNA(n+1) + diphosphate</text>
        <dbReference type="Rhea" id="RHEA:22508"/>
        <dbReference type="Rhea" id="RHEA-COMP:17339"/>
        <dbReference type="Rhea" id="RHEA-COMP:17340"/>
        <dbReference type="ChEBI" id="CHEBI:33019"/>
        <dbReference type="ChEBI" id="CHEBI:61560"/>
        <dbReference type="ChEBI" id="CHEBI:173112"/>
        <dbReference type="EC" id="2.7.7.7"/>
    </reaction>
</comment>
<dbReference type="SUPFAM" id="SSF48019">
    <property type="entry name" value="post-AAA+ oligomerization domain-like"/>
    <property type="match status" value="1"/>
</dbReference>
<dbReference type="NCBIfam" id="TIGR01128">
    <property type="entry name" value="holA"/>
    <property type="match status" value="1"/>
</dbReference>
<dbReference type="Pfam" id="PF06144">
    <property type="entry name" value="DNA_pol3_delta"/>
    <property type="match status" value="1"/>
</dbReference>
<evidence type="ECO:0000313" key="11">
    <source>
        <dbReference type="Proteomes" id="UP000306236"/>
    </source>
</evidence>
<keyword evidence="5" id="KW-0235">DNA replication</keyword>
<evidence type="ECO:0000256" key="3">
    <source>
        <dbReference type="ARBA" id="ARBA00022679"/>
    </source>
</evidence>
<dbReference type="RefSeq" id="WP_136405550.1">
    <property type="nucleotide sequence ID" value="NZ_SSWX01000005.1"/>
</dbReference>
<keyword evidence="6" id="KW-0239">DNA-directed DNA polymerase</keyword>
<dbReference type="GO" id="GO:0009360">
    <property type="term" value="C:DNA polymerase III complex"/>
    <property type="evidence" value="ECO:0007669"/>
    <property type="project" value="InterPro"/>
</dbReference>
<dbReference type="AlphaFoldDB" id="A0A4S5BQ18"/>
<dbReference type="Gene3D" id="1.10.8.60">
    <property type="match status" value="1"/>
</dbReference>
<comment type="similarity">
    <text evidence="7">Belongs to the DNA polymerase HolA subunit family.</text>
</comment>
<dbReference type="InterPro" id="IPR008921">
    <property type="entry name" value="DNA_pol3_clamp-load_cplx_C"/>
</dbReference>
<dbReference type="PANTHER" id="PTHR34388">
    <property type="entry name" value="DNA POLYMERASE III SUBUNIT DELTA"/>
    <property type="match status" value="1"/>
</dbReference>
<dbReference type="GO" id="GO:0003887">
    <property type="term" value="F:DNA-directed DNA polymerase activity"/>
    <property type="evidence" value="ECO:0007669"/>
    <property type="project" value="UniProtKB-KW"/>
</dbReference>
<evidence type="ECO:0000256" key="6">
    <source>
        <dbReference type="ARBA" id="ARBA00022932"/>
    </source>
</evidence>
<proteinExistence type="inferred from homology"/>
<evidence type="ECO:0000256" key="5">
    <source>
        <dbReference type="ARBA" id="ARBA00022705"/>
    </source>
</evidence>
<dbReference type="InterPro" id="IPR010372">
    <property type="entry name" value="DNA_pol3_delta_N"/>
</dbReference>
<dbReference type="OrthoDB" id="9770982at2"/>
<evidence type="ECO:0000256" key="4">
    <source>
        <dbReference type="ARBA" id="ARBA00022695"/>
    </source>
</evidence>
<gene>
    <name evidence="10" type="ORF">E8K88_04905</name>
</gene>
<dbReference type="GO" id="GO:0006261">
    <property type="term" value="P:DNA-templated DNA replication"/>
    <property type="evidence" value="ECO:0007669"/>
    <property type="project" value="TreeGrafter"/>
</dbReference>
<dbReference type="GO" id="GO:0003677">
    <property type="term" value="F:DNA binding"/>
    <property type="evidence" value="ECO:0007669"/>
    <property type="project" value="InterPro"/>
</dbReference>
<evidence type="ECO:0000256" key="8">
    <source>
        <dbReference type="ARBA" id="ARBA00049244"/>
    </source>
</evidence>
<dbReference type="Gene3D" id="1.20.272.10">
    <property type="match status" value="1"/>
</dbReference>
<dbReference type="PANTHER" id="PTHR34388:SF1">
    <property type="entry name" value="DNA POLYMERASE III SUBUNIT DELTA"/>
    <property type="match status" value="1"/>
</dbReference>
<keyword evidence="3" id="KW-0808">Transferase</keyword>
<feature type="domain" description="DNA polymerase III delta N-terminal" evidence="9">
    <location>
        <begin position="20"/>
        <end position="137"/>
    </location>
</feature>
<dbReference type="SUPFAM" id="SSF52540">
    <property type="entry name" value="P-loop containing nucleoside triphosphate hydrolases"/>
    <property type="match status" value="1"/>
</dbReference>
<evidence type="ECO:0000259" key="9">
    <source>
        <dbReference type="Pfam" id="PF06144"/>
    </source>
</evidence>
<dbReference type="CDD" id="cd18138">
    <property type="entry name" value="HLD_clamp_pol_III_delta"/>
    <property type="match status" value="1"/>
</dbReference>
<dbReference type="EMBL" id="SSWX01000005">
    <property type="protein sequence ID" value="THJ34837.1"/>
    <property type="molecule type" value="Genomic_DNA"/>
</dbReference>
<dbReference type="InterPro" id="IPR027417">
    <property type="entry name" value="P-loop_NTPase"/>
</dbReference>
<dbReference type="Proteomes" id="UP000306236">
    <property type="component" value="Unassembled WGS sequence"/>
</dbReference>
<comment type="caution">
    <text evidence="10">The sequence shown here is derived from an EMBL/GenBank/DDBJ whole genome shotgun (WGS) entry which is preliminary data.</text>
</comment>
<dbReference type="EC" id="2.7.7.7" evidence="1"/>
<keyword evidence="4" id="KW-0548">Nucleotidyltransferase</keyword>
<dbReference type="InterPro" id="IPR005790">
    <property type="entry name" value="DNA_polIII_delta"/>
</dbReference>
<evidence type="ECO:0000256" key="1">
    <source>
        <dbReference type="ARBA" id="ARBA00012417"/>
    </source>
</evidence>
<evidence type="ECO:0000256" key="7">
    <source>
        <dbReference type="ARBA" id="ARBA00034754"/>
    </source>
</evidence>
<evidence type="ECO:0000256" key="2">
    <source>
        <dbReference type="ARBA" id="ARBA00017703"/>
    </source>
</evidence>
<organism evidence="10 11">
    <name type="scientific">Lampropedia aestuarii</name>
    <dbReference type="NCBI Taxonomy" id="2562762"/>
    <lineage>
        <taxon>Bacteria</taxon>
        <taxon>Pseudomonadati</taxon>
        <taxon>Pseudomonadota</taxon>
        <taxon>Betaproteobacteria</taxon>
        <taxon>Burkholderiales</taxon>
        <taxon>Comamonadaceae</taxon>
        <taxon>Lampropedia</taxon>
    </lineage>
</organism>
<dbReference type="Gene3D" id="3.40.50.300">
    <property type="entry name" value="P-loop containing nucleotide triphosphate hydrolases"/>
    <property type="match status" value="1"/>
</dbReference>
<reference evidence="10 11" key="1">
    <citation type="submission" date="2019-04" db="EMBL/GenBank/DDBJ databases">
        <title>Lampropedia sp YIM MLB12 draf genome.</title>
        <authorList>
            <person name="Wang Y.-X."/>
        </authorList>
    </citation>
    <scope>NUCLEOTIDE SEQUENCE [LARGE SCALE GENOMIC DNA]</scope>
    <source>
        <strain evidence="10 11">YIM MLB12</strain>
    </source>
</reference>
<accession>A0A4S5BQ18</accession>
<keyword evidence="11" id="KW-1185">Reference proteome</keyword>
<name>A0A4S5BQ18_9BURK</name>
<sequence>MPLTLQQLAPQLQKGLAPLYLLHGDEPLLEQEALDAIRSAARAQGFLERTAFVGAATQFDWSAVQAASASQSLFADKQIVEIRLPTGKPGKDGAAVLLKLAEQAAQDTSAQDNLLIVLLPRADRTMQQTPWFAAMERAGISLRIDPIARRDMPAWLAQRLKAQDQHVAAGDEGLHALAFFADCVEGNLMAAHQEVQKLGLLYPAGLITQAQIEASVLNVARYSINDLSEAILLGQSLRSQKVLDGLLAEGEAPVRLHSVLSADVLSLYFAKRAIDEGLPLPQALRQARVWGPKEKLFERLLPRLRLPLVSRLVQSAHIVDGINKGLKFPAWPQDAPSALQRLVMQMCRAAQAPLSRR</sequence>
<evidence type="ECO:0000313" key="10">
    <source>
        <dbReference type="EMBL" id="THJ34837.1"/>
    </source>
</evidence>